<dbReference type="InterPro" id="IPR012312">
    <property type="entry name" value="Hemerythrin-like"/>
</dbReference>
<dbReference type="NCBIfam" id="TIGR02481">
    <property type="entry name" value="hemeryth_dom"/>
    <property type="match status" value="1"/>
</dbReference>
<reference evidence="6 7" key="1">
    <citation type="submission" date="2020-04" db="EMBL/GenBank/DDBJ databases">
        <authorList>
            <consortium name="Desulfovibrio sp. FSS-1 genome sequencing consortium"/>
            <person name="Shimoshige H."/>
            <person name="Kobayashi H."/>
            <person name="Maekawa T."/>
        </authorList>
    </citation>
    <scope>NUCLEOTIDE SEQUENCE [LARGE SCALE GENOMIC DNA]</scope>
    <source>
        <strain evidence="6 7">SIID29052-01</strain>
    </source>
</reference>
<protein>
    <submittedName>
        <fullName evidence="6">Bacteriohemerythrin</fullName>
    </submittedName>
</protein>
<keyword evidence="2" id="KW-0813">Transport</keyword>
<dbReference type="InterPro" id="IPR035938">
    <property type="entry name" value="Hemerythrin-like_sf"/>
</dbReference>
<proteinExistence type="inferred from homology"/>
<evidence type="ECO:0000313" key="7">
    <source>
        <dbReference type="Proteomes" id="UP000494245"/>
    </source>
</evidence>
<dbReference type="RefSeq" id="WP_173084149.1">
    <property type="nucleotide sequence ID" value="NZ_BLTE01000009.1"/>
</dbReference>
<dbReference type="Pfam" id="PF01814">
    <property type="entry name" value="Hemerythrin"/>
    <property type="match status" value="1"/>
</dbReference>
<accession>A0A6V8LX74</accession>
<dbReference type="PANTHER" id="PTHR37164:SF1">
    <property type="entry name" value="BACTERIOHEMERYTHRIN"/>
    <property type="match status" value="1"/>
</dbReference>
<dbReference type="InterPro" id="IPR050669">
    <property type="entry name" value="Hemerythrin"/>
</dbReference>
<comment type="caution">
    <text evidence="6">The sequence shown here is derived from an EMBL/GenBank/DDBJ whole genome shotgun (WGS) entry which is preliminary data.</text>
</comment>
<evidence type="ECO:0000256" key="2">
    <source>
        <dbReference type="ARBA" id="ARBA00022621"/>
    </source>
</evidence>
<evidence type="ECO:0000259" key="5">
    <source>
        <dbReference type="Pfam" id="PF01814"/>
    </source>
</evidence>
<dbReference type="NCBIfam" id="NF033749">
    <property type="entry name" value="bact_hemeryth"/>
    <property type="match status" value="1"/>
</dbReference>
<sequence length="134" mass="15427">MRPIVWNESLSVHIQEIDLQHRHLIGLVAGLQNALEAGERDALSGVLRELNTYVREHFTAEERWMARYDFPGLAAHADAHEAFVENLLRFELDHLAGQAQVSDELLDYLMAWIVDHVMGMDQRYARFFAEKGVL</sequence>
<gene>
    <name evidence="6" type="ORF">NNJEOMEG_02089</name>
</gene>
<evidence type="ECO:0000313" key="6">
    <source>
        <dbReference type="EMBL" id="GFK94247.1"/>
    </source>
</evidence>
<dbReference type="CDD" id="cd12107">
    <property type="entry name" value="Hemerythrin"/>
    <property type="match status" value="1"/>
</dbReference>
<dbReference type="InterPro" id="IPR016131">
    <property type="entry name" value="Haemerythrin_Fe_BS"/>
</dbReference>
<reference evidence="6 7" key="2">
    <citation type="submission" date="2020-05" db="EMBL/GenBank/DDBJ databases">
        <title>Draft genome sequence of Desulfovibrio sp. strainFSS-1.</title>
        <authorList>
            <person name="Shimoshige H."/>
            <person name="Kobayashi H."/>
            <person name="Maekawa T."/>
        </authorList>
    </citation>
    <scope>NUCLEOTIDE SEQUENCE [LARGE SCALE GENOMIC DNA]</scope>
    <source>
        <strain evidence="6 7">SIID29052-01</strain>
    </source>
</reference>
<keyword evidence="7" id="KW-1185">Reference proteome</keyword>
<dbReference type="EMBL" id="BLTE01000009">
    <property type="protein sequence ID" value="GFK94247.1"/>
    <property type="molecule type" value="Genomic_DNA"/>
</dbReference>
<dbReference type="GO" id="GO:0005344">
    <property type="term" value="F:oxygen carrier activity"/>
    <property type="evidence" value="ECO:0007669"/>
    <property type="project" value="UniProtKB-KW"/>
</dbReference>
<dbReference type="PROSITE" id="PS00550">
    <property type="entry name" value="HEMERYTHRINS"/>
    <property type="match status" value="1"/>
</dbReference>
<keyword evidence="3" id="KW-0479">Metal-binding</keyword>
<keyword evidence="4" id="KW-0408">Iron</keyword>
<comment type="similarity">
    <text evidence="1">Belongs to the hemerythrin family.</text>
</comment>
<name>A0A6V8LX74_9BACT</name>
<dbReference type="Proteomes" id="UP000494245">
    <property type="component" value="Unassembled WGS sequence"/>
</dbReference>
<evidence type="ECO:0000256" key="3">
    <source>
        <dbReference type="ARBA" id="ARBA00022723"/>
    </source>
</evidence>
<feature type="domain" description="Hemerythrin-like" evidence="5">
    <location>
        <begin position="14"/>
        <end position="125"/>
    </location>
</feature>
<dbReference type="Gene3D" id="1.20.120.50">
    <property type="entry name" value="Hemerythrin-like"/>
    <property type="match status" value="1"/>
</dbReference>
<keyword evidence="2" id="KW-0561">Oxygen transport</keyword>
<dbReference type="SUPFAM" id="SSF47188">
    <property type="entry name" value="Hemerythrin-like"/>
    <property type="match status" value="1"/>
</dbReference>
<dbReference type="InterPro" id="IPR012827">
    <property type="entry name" value="Hemerythrin_metal-bd"/>
</dbReference>
<evidence type="ECO:0000256" key="1">
    <source>
        <dbReference type="ARBA" id="ARBA00010587"/>
    </source>
</evidence>
<dbReference type="AlphaFoldDB" id="A0A6V8LX74"/>
<evidence type="ECO:0000256" key="4">
    <source>
        <dbReference type="ARBA" id="ARBA00023004"/>
    </source>
</evidence>
<dbReference type="PANTHER" id="PTHR37164">
    <property type="entry name" value="BACTERIOHEMERYTHRIN"/>
    <property type="match status" value="1"/>
</dbReference>
<dbReference type="GO" id="GO:0046872">
    <property type="term" value="F:metal ion binding"/>
    <property type="evidence" value="ECO:0007669"/>
    <property type="project" value="UniProtKB-KW"/>
</dbReference>
<organism evidence="6 7">
    <name type="scientific">Fundidesulfovibrio magnetotacticus</name>
    <dbReference type="NCBI Taxonomy" id="2730080"/>
    <lineage>
        <taxon>Bacteria</taxon>
        <taxon>Pseudomonadati</taxon>
        <taxon>Thermodesulfobacteriota</taxon>
        <taxon>Desulfovibrionia</taxon>
        <taxon>Desulfovibrionales</taxon>
        <taxon>Desulfovibrionaceae</taxon>
        <taxon>Fundidesulfovibrio</taxon>
    </lineage>
</organism>